<evidence type="ECO:0000313" key="2">
    <source>
        <dbReference type="Proteomes" id="UP000261420"/>
    </source>
</evidence>
<dbReference type="Ensembl" id="ENSSDUT00000025194.1">
    <property type="protein sequence ID" value="ENSSDUP00000024735.1"/>
    <property type="gene ID" value="ENSSDUG00000017898.1"/>
</dbReference>
<protein>
    <submittedName>
        <fullName evidence="1">Uncharacterized protein</fullName>
    </submittedName>
</protein>
<name>A0A3B4V3Q5_SERDU</name>
<reference evidence="1" key="2">
    <citation type="submission" date="2025-09" db="UniProtKB">
        <authorList>
            <consortium name="Ensembl"/>
        </authorList>
    </citation>
    <scope>IDENTIFICATION</scope>
</reference>
<dbReference type="Proteomes" id="UP000261420">
    <property type="component" value="Unplaced"/>
</dbReference>
<evidence type="ECO:0000313" key="1">
    <source>
        <dbReference type="Ensembl" id="ENSSDUP00000024735.1"/>
    </source>
</evidence>
<accession>A0A3B4V3Q5</accession>
<proteinExistence type="predicted"/>
<keyword evidence="2" id="KW-1185">Reference proteome</keyword>
<dbReference type="AlphaFoldDB" id="A0A3B4V3Q5"/>
<sequence>QQTHVCTKERDLQSAGSHLSISPKSCDDVKKVFTVLSADNSDDHLLVLPRTDGDGKIGNFARLVKE</sequence>
<organism evidence="1 2">
    <name type="scientific">Seriola dumerili</name>
    <name type="common">Greater amberjack</name>
    <name type="synonym">Caranx dumerili</name>
    <dbReference type="NCBI Taxonomy" id="41447"/>
    <lineage>
        <taxon>Eukaryota</taxon>
        <taxon>Metazoa</taxon>
        <taxon>Chordata</taxon>
        <taxon>Craniata</taxon>
        <taxon>Vertebrata</taxon>
        <taxon>Euteleostomi</taxon>
        <taxon>Actinopterygii</taxon>
        <taxon>Neopterygii</taxon>
        <taxon>Teleostei</taxon>
        <taxon>Neoteleostei</taxon>
        <taxon>Acanthomorphata</taxon>
        <taxon>Carangaria</taxon>
        <taxon>Carangiformes</taxon>
        <taxon>Carangidae</taxon>
        <taxon>Seriola</taxon>
    </lineage>
</organism>
<reference evidence="1" key="1">
    <citation type="submission" date="2025-08" db="UniProtKB">
        <authorList>
            <consortium name="Ensembl"/>
        </authorList>
    </citation>
    <scope>IDENTIFICATION</scope>
</reference>